<protein>
    <submittedName>
        <fullName evidence="1">Uncharacterized protein</fullName>
    </submittedName>
</protein>
<dbReference type="KEGG" id="gak:X907_0049"/>
<proteinExistence type="predicted"/>
<evidence type="ECO:0000313" key="1">
    <source>
        <dbReference type="EMBL" id="AZU02600.1"/>
    </source>
</evidence>
<name>A0A3T0E5P6_9PROT</name>
<dbReference type="Proteomes" id="UP000286954">
    <property type="component" value="Chromosome"/>
</dbReference>
<dbReference type="EMBL" id="CP018911">
    <property type="protein sequence ID" value="AZU02600.1"/>
    <property type="molecule type" value="Genomic_DNA"/>
</dbReference>
<dbReference type="RefSeq" id="WP_127565070.1">
    <property type="nucleotide sequence ID" value="NZ_BMFB01000004.1"/>
</dbReference>
<reference evidence="1 2" key="1">
    <citation type="submission" date="2016-12" db="EMBL/GenBank/DDBJ databases">
        <title>The genome of dimorphic prosthecate Glycocaulis alkaliphilus 6b-8t, isolated from crude oil dictates its adaptability in petroleum environments.</title>
        <authorList>
            <person name="Wu X.-L."/>
            <person name="Geng S."/>
        </authorList>
    </citation>
    <scope>NUCLEOTIDE SEQUENCE [LARGE SCALE GENOMIC DNA]</scope>
    <source>
        <strain evidence="1 2">6B-8</strain>
    </source>
</reference>
<dbReference type="AlphaFoldDB" id="A0A3T0E5P6"/>
<organism evidence="1 2">
    <name type="scientific">Glycocaulis alkaliphilus</name>
    <dbReference type="NCBI Taxonomy" id="1434191"/>
    <lineage>
        <taxon>Bacteria</taxon>
        <taxon>Pseudomonadati</taxon>
        <taxon>Pseudomonadota</taxon>
        <taxon>Alphaproteobacteria</taxon>
        <taxon>Maricaulales</taxon>
        <taxon>Maricaulaceae</taxon>
        <taxon>Glycocaulis</taxon>
    </lineage>
</organism>
<keyword evidence="2" id="KW-1185">Reference proteome</keyword>
<accession>A0A3T0E5P6</accession>
<gene>
    <name evidence="1" type="ORF">X907_0049</name>
</gene>
<sequence>MRALLASLVMHGLAVTGSANCALAMPVVEAAETASHAAPASRPPCHEPAPVSHDDLHPALHGDEACQGGAACIDCALASGLSVDAAFLDGVALHGAPRLFAVKTVLSSAPAHDPPPPRI</sequence>
<evidence type="ECO:0000313" key="2">
    <source>
        <dbReference type="Proteomes" id="UP000286954"/>
    </source>
</evidence>